<comment type="caution">
    <text evidence="1">The sequence shown here is derived from an EMBL/GenBank/DDBJ whole genome shotgun (WGS) entry which is preliminary data.</text>
</comment>
<evidence type="ECO:0008006" key="3">
    <source>
        <dbReference type="Google" id="ProtNLM"/>
    </source>
</evidence>
<dbReference type="AlphaFoldDB" id="A0A6M1RL88"/>
<dbReference type="RefSeq" id="WP_165105883.1">
    <property type="nucleotide sequence ID" value="NZ_JAAKYA010000015.1"/>
</dbReference>
<dbReference type="Gene3D" id="2.60.40.4350">
    <property type="match status" value="1"/>
</dbReference>
<gene>
    <name evidence="1" type="ORF">G4L39_03290</name>
</gene>
<evidence type="ECO:0000313" key="2">
    <source>
        <dbReference type="Proteomes" id="UP000477311"/>
    </source>
</evidence>
<dbReference type="Pfam" id="PF09700">
    <property type="entry name" value="Cas_Cmr3"/>
    <property type="match status" value="1"/>
</dbReference>
<keyword evidence="2" id="KW-1185">Reference proteome</keyword>
<sequence>MNAMRTLHQILLQPTDVLFFRDGRPMTGSLAGHTAAWPLPDVTNHALHAALHRAGLSGVHTHRRGRSGRYTDQRDRKFGCLLTAGPFPVAAAADPGCPLPEPCWFFPRPRDTLEPGNVALCLHPVPGDWRQASSLPNPLRYAVANSRPPAKESGAEPWISQRAFERYLRDPAGQPESSNQSYPPEFLKDDDLADLEQTIGIRIDPESLTTGHGDAEGQIYSAYYLRLRDRFRLGLFAEAMDKVDGDPARRCDLIRLLFNDEPRSILVGGQQRLCTAQRADAPEPLPLPQGLRNGSEFKQLPNGAYAVKWVLLTPAIWPEIRSGETRDPARSRIQAHPGGWLPNWVHPETGDVLLKAGDTDRKPGETRVAWRARVRALPPVKARLVAAIVPKPLAVTGWSLGWPEDAVEGTETPDGNAGTGGAKSTHLAVPAGAVYYFEADSPGDAARLAAALNWHGSTPGHVIVNRRSTLLGEKGYGLGVCGTWQFYDGSDPSAGSVSTDRSKETQTH</sequence>
<protein>
    <recommendedName>
        <fullName evidence="3">Type III-B CRISPR module-associated protein Cmr3</fullName>
    </recommendedName>
</protein>
<reference evidence="1 2" key="1">
    <citation type="submission" date="2020-02" db="EMBL/GenBank/DDBJ databases">
        <title>Draft genome sequence of Limisphaera ngatamarikiensis NGM72.4T, a thermophilic Verrucomicrobia grouped in subdivision 3.</title>
        <authorList>
            <person name="Carere C.R."/>
            <person name="Steen J."/>
            <person name="Hugenholtz P."/>
            <person name="Stott M.B."/>
        </authorList>
    </citation>
    <scope>NUCLEOTIDE SEQUENCE [LARGE SCALE GENOMIC DNA]</scope>
    <source>
        <strain evidence="1 2">NGM72.4</strain>
    </source>
</reference>
<evidence type="ECO:0000313" key="1">
    <source>
        <dbReference type="EMBL" id="NGO38423.1"/>
    </source>
</evidence>
<name>A0A6M1RL88_9BACT</name>
<dbReference type="Proteomes" id="UP000477311">
    <property type="component" value="Unassembled WGS sequence"/>
</dbReference>
<organism evidence="1 2">
    <name type="scientific">Limisphaera ngatamarikiensis</name>
    <dbReference type="NCBI Taxonomy" id="1324935"/>
    <lineage>
        <taxon>Bacteria</taxon>
        <taxon>Pseudomonadati</taxon>
        <taxon>Verrucomicrobiota</taxon>
        <taxon>Verrucomicrobiia</taxon>
        <taxon>Limisphaerales</taxon>
        <taxon>Limisphaeraceae</taxon>
        <taxon>Limisphaera</taxon>
    </lineage>
</organism>
<dbReference type="EMBL" id="JAAKYA010000015">
    <property type="protein sequence ID" value="NGO38423.1"/>
    <property type="molecule type" value="Genomic_DNA"/>
</dbReference>
<dbReference type="InterPro" id="IPR019117">
    <property type="entry name" value="CRISPR-assoc_protein_Cmr3"/>
</dbReference>
<proteinExistence type="predicted"/>
<accession>A0A6M1RL88</accession>
<dbReference type="Gene3D" id="3.30.70.2940">
    <property type="match status" value="1"/>
</dbReference>